<name>W7X5S3_TETTS</name>
<dbReference type="RefSeq" id="XP_012652711.1">
    <property type="nucleotide sequence ID" value="XM_012797257.1"/>
</dbReference>
<evidence type="ECO:0000313" key="3">
    <source>
        <dbReference type="EMBL" id="EWS74710.1"/>
    </source>
</evidence>
<dbReference type="InterPro" id="IPR009030">
    <property type="entry name" value="Growth_fac_rcpt_cys_sf"/>
</dbReference>
<dbReference type="SMART" id="SM00261">
    <property type="entry name" value="FU"/>
    <property type="match status" value="7"/>
</dbReference>
<dbReference type="AlphaFoldDB" id="W7X5S3"/>
<evidence type="ECO:0000259" key="2">
    <source>
        <dbReference type="Pfam" id="PF09458"/>
    </source>
</evidence>
<dbReference type="EMBL" id="GG662718">
    <property type="protein sequence ID" value="EWS74710.1"/>
    <property type="molecule type" value="Genomic_DNA"/>
</dbReference>
<dbReference type="InterPro" id="IPR037221">
    <property type="entry name" value="H-type_lectin_dom_sf"/>
</dbReference>
<dbReference type="Pfam" id="PF09458">
    <property type="entry name" value="H_lectin"/>
    <property type="match status" value="1"/>
</dbReference>
<feature type="domain" description="H-type lectin" evidence="2">
    <location>
        <begin position="63"/>
        <end position="120"/>
    </location>
</feature>
<dbReference type="Gene3D" id="2.10.220.10">
    <property type="entry name" value="Hormone Receptor, Insulin-like Growth Factor Receptor 1, Chain A, domain 2"/>
    <property type="match status" value="4"/>
</dbReference>
<keyword evidence="1" id="KW-0732">Signal</keyword>
<organism evidence="3 4">
    <name type="scientific">Tetrahymena thermophila (strain SB210)</name>
    <dbReference type="NCBI Taxonomy" id="312017"/>
    <lineage>
        <taxon>Eukaryota</taxon>
        <taxon>Sar</taxon>
        <taxon>Alveolata</taxon>
        <taxon>Ciliophora</taxon>
        <taxon>Intramacronucleata</taxon>
        <taxon>Oligohymenophorea</taxon>
        <taxon>Hymenostomatida</taxon>
        <taxon>Tetrahymenina</taxon>
        <taxon>Tetrahymenidae</taxon>
        <taxon>Tetrahymena</taxon>
    </lineage>
</organism>
<dbReference type="InterPro" id="IPR006212">
    <property type="entry name" value="Furin_repeat"/>
</dbReference>
<gene>
    <name evidence="3" type="ORF">TTHERM_000223430</name>
</gene>
<proteinExistence type="predicted"/>
<evidence type="ECO:0000256" key="1">
    <source>
        <dbReference type="SAM" id="SignalP"/>
    </source>
</evidence>
<feature type="signal peptide" evidence="1">
    <location>
        <begin position="1"/>
        <end position="23"/>
    </location>
</feature>
<accession>W7X5S3</accession>
<dbReference type="InParanoid" id="W7X5S3"/>
<dbReference type="OrthoDB" id="10268124at2759"/>
<dbReference type="SUPFAM" id="SSF57184">
    <property type="entry name" value="Growth factor receptor domain"/>
    <property type="match status" value="3"/>
</dbReference>
<feature type="chain" id="PRO_5004903316" evidence="1">
    <location>
        <begin position="24"/>
        <end position="899"/>
    </location>
</feature>
<dbReference type="SUPFAM" id="SSF141086">
    <property type="entry name" value="Agglutinin HPA-like"/>
    <property type="match status" value="1"/>
</dbReference>
<protein>
    <submittedName>
        <fullName evidence="3">H-type lectin domain protein</fullName>
    </submittedName>
</protein>
<dbReference type="Proteomes" id="UP000009168">
    <property type="component" value="Unassembled WGS sequence"/>
</dbReference>
<keyword evidence="4" id="KW-1185">Reference proteome</keyword>
<evidence type="ECO:0000313" key="4">
    <source>
        <dbReference type="Proteomes" id="UP000009168"/>
    </source>
</evidence>
<dbReference type="GeneID" id="24437884"/>
<dbReference type="CDD" id="cd00064">
    <property type="entry name" value="FU"/>
    <property type="match status" value="3"/>
</dbReference>
<dbReference type="GO" id="GO:0007155">
    <property type="term" value="P:cell adhesion"/>
    <property type="evidence" value="ECO:0007669"/>
    <property type="project" value="InterPro"/>
</dbReference>
<reference evidence="4" key="1">
    <citation type="journal article" date="2006" name="PLoS Biol.">
        <title>Macronuclear genome sequence of the ciliate Tetrahymena thermophila, a model eukaryote.</title>
        <authorList>
            <person name="Eisen J.A."/>
            <person name="Coyne R.S."/>
            <person name="Wu M."/>
            <person name="Wu D."/>
            <person name="Thiagarajan M."/>
            <person name="Wortman J.R."/>
            <person name="Badger J.H."/>
            <person name="Ren Q."/>
            <person name="Amedeo P."/>
            <person name="Jones K.M."/>
            <person name="Tallon L.J."/>
            <person name="Delcher A.L."/>
            <person name="Salzberg S.L."/>
            <person name="Silva J.C."/>
            <person name="Haas B.J."/>
            <person name="Majoros W.H."/>
            <person name="Farzad M."/>
            <person name="Carlton J.M."/>
            <person name="Smith R.K. Jr."/>
            <person name="Garg J."/>
            <person name="Pearlman R.E."/>
            <person name="Karrer K.M."/>
            <person name="Sun L."/>
            <person name="Manning G."/>
            <person name="Elde N.C."/>
            <person name="Turkewitz A.P."/>
            <person name="Asai D.J."/>
            <person name="Wilkes D.E."/>
            <person name="Wang Y."/>
            <person name="Cai H."/>
            <person name="Collins K."/>
            <person name="Stewart B.A."/>
            <person name="Lee S.R."/>
            <person name="Wilamowska K."/>
            <person name="Weinberg Z."/>
            <person name="Ruzzo W.L."/>
            <person name="Wloga D."/>
            <person name="Gaertig J."/>
            <person name="Frankel J."/>
            <person name="Tsao C.-C."/>
            <person name="Gorovsky M.A."/>
            <person name="Keeling P.J."/>
            <person name="Waller R.F."/>
            <person name="Patron N.J."/>
            <person name="Cherry J.M."/>
            <person name="Stover N.A."/>
            <person name="Krieger C.J."/>
            <person name="del Toro C."/>
            <person name="Ryder H.F."/>
            <person name="Williamson S.C."/>
            <person name="Barbeau R.A."/>
            <person name="Hamilton E.P."/>
            <person name="Orias E."/>
        </authorList>
    </citation>
    <scope>NUCLEOTIDE SEQUENCE [LARGE SCALE GENOMIC DNA]</scope>
    <source>
        <strain evidence="4">SB210</strain>
    </source>
</reference>
<dbReference type="InterPro" id="IPR019019">
    <property type="entry name" value="H-type_lectin_domain"/>
</dbReference>
<dbReference type="KEGG" id="tet:TTHERM_000223430"/>
<dbReference type="GO" id="GO:0030246">
    <property type="term" value="F:carbohydrate binding"/>
    <property type="evidence" value="ECO:0007669"/>
    <property type="project" value="InterPro"/>
</dbReference>
<sequence>MKFFKNQYLIIVFLFNLIYQTKQQYNIIQSDKVLIKLEQQIWKSTQLGSNQSRNYDFDISQGKFQNIPKIVYSLSVYGSDNSSNQGFLLTTNNLTKTKLNYNLKSLGCTIAQLGFNILAIDDPNIDVQYKVLSSSVATTITGTQDILQIAAFIYGFQGTDWSNLKLQYALTKIDSRNYKIQFTNSNIPTVYLNIVIIYQNSSTDIDQLYQSYMNFDTQAKICLSNQYLNPYTNNCDQSQPPSTSCSQITLNGSTFYYCQKCDPSCKECSAPGNLNSCTTCDINSTNKYFYNNQCQPSQPPQTYCDGNFICHQCDVNCSTCSGQSSNCQSCSDKVLIKPEQQIWQSTKLGSNQSRNYDFDISSGKFQNIPKIVYSLSVYNCDNNRCTIHQLGFNILAIDDPNIEVQQKVLSSSIATTITGTQDILQIAAFIYGFQGTNDSNLKLQYALTKIDSRNYKIQFTNSNIPTVYLNIVIIYQNSSTDIDQLYQSYMNFDTQGKNIGGDNTVSWETSAQIDNSPVFFGLKDFSISSYYSYFGIKIKSGQAPEAKNKQVVLNYFAWNGQPVNMINGIWMAFTLKTCQSGYTMFLNSTYNACVQSCNSVDHHYNTNPANTKLLYSTTITICQKCNDNCYGCKEGFPNFCIDCLSNMYLNPFTNTCDQQKPANTSCQAQTVNNQIFQNCQKCDPTCKECNSANNPKSCTSCDINSSNKYYYQNQCLSSQPSSTFCDSNFICQNCDPYCDTCSNSSNNCQSCKANSYQYQNNCLAKICLSNQYLNPFTNNCDQSQPPITSCSQITLNGSTFYYCQKCDPSCKECSVPGNSNSCTSCDINSTNKYFYNNQCQPSQPPQTYCDGNFICHQCDVNCSTCSGQSSNCQSCVTGKYYYQGKCLSSKPPLAYCMKY</sequence>